<evidence type="ECO:0000313" key="2">
    <source>
        <dbReference type="EMBL" id="MTH61574.1"/>
    </source>
</evidence>
<evidence type="ECO:0000259" key="1">
    <source>
        <dbReference type="Pfam" id="PF00455"/>
    </source>
</evidence>
<dbReference type="SUPFAM" id="SSF100950">
    <property type="entry name" value="NagB/RpiA/CoA transferase-like"/>
    <property type="match status" value="1"/>
</dbReference>
<name>A0A844HT21_9RHOB</name>
<reference evidence="2 3" key="1">
    <citation type="submission" date="2019-11" db="EMBL/GenBank/DDBJ databases">
        <authorList>
            <person name="Dong K."/>
        </authorList>
    </citation>
    <scope>NUCLEOTIDE SEQUENCE [LARGE SCALE GENOMIC DNA]</scope>
    <source>
        <strain evidence="2 3">NBRC 112902</strain>
    </source>
</reference>
<evidence type="ECO:0000313" key="3">
    <source>
        <dbReference type="Proteomes" id="UP000449846"/>
    </source>
</evidence>
<dbReference type="SMART" id="SM01134">
    <property type="entry name" value="DeoRC"/>
    <property type="match status" value="1"/>
</dbReference>
<proteinExistence type="predicted"/>
<organism evidence="2 3">
    <name type="scientific">Paracoccus litorisediminis</name>
    <dbReference type="NCBI Taxonomy" id="2006130"/>
    <lineage>
        <taxon>Bacteria</taxon>
        <taxon>Pseudomonadati</taxon>
        <taxon>Pseudomonadota</taxon>
        <taxon>Alphaproteobacteria</taxon>
        <taxon>Rhodobacterales</taxon>
        <taxon>Paracoccaceae</taxon>
        <taxon>Paracoccus</taxon>
    </lineage>
</organism>
<sequence>MTVSLAGGAVLLRGLDFIGSEGVEFFSRLRPDFAVFSVGGLSRDGDLLDFNMAEVRARKAIFDCARHRILAIDQSKIDRIALHVDGKLWAAEMVICGGVLPAEIQKEMQVLGRRLISC</sequence>
<dbReference type="InterPro" id="IPR014036">
    <property type="entry name" value="DeoR-like_C"/>
</dbReference>
<comment type="caution">
    <text evidence="2">The sequence shown here is derived from an EMBL/GenBank/DDBJ whole genome shotgun (WGS) entry which is preliminary data.</text>
</comment>
<keyword evidence="3" id="KW-1185">Reference proteome</keyword>
<feature type="domain" description="DeoR-like transcriptional repressor C-terminal sensor" evidence="1">
    <location>
        <begin position="2"/>
        <end position="95"/>
    </location>
</feature>
<dbReference type="AlphaFoldDB" id="A0A844HT21"/>
<accession>A0A844HT21</accession>
<protein>
    <recommendedName>
        <fullName evidence="1">DeoR-like transcriptional repressor C-terminal sensor domain-containing protein</fullName>
    </recommendedName>
</protein>
<dbReference type="RefSeq" id="WP_155041530.1">
    <property type="nucleotide sequence ID" value="NZ_WMIG01000017.1"/>
</dbReference>
<gene>
    <name evidence="2" type="ORF">GL300_20370</name>
</gene>
<dbReference type="InterPro" id="IPR037171">
    <property type="entry name" value="NagB/RpiA_transferase-like"/>
</dbReference>
<dbReference type="EMBL" id="WMIG01000017">
    <property type="protein sequence ID" value="MTH61574.1"/>
    <property type="molecule type" value="Genomic_DNA"/>
</dbReference>
<dbReference type="OrthoDB" id="9814815at2"/>
<dbReference type="Pfam" id="PF00455">
    <property type="entry name" value="DeoRC"/>
    <property type="match status" value="1"/>
</dbReference>
<dbReference type="Proteomes" id="UP000449846">
    <property type="component" value="Unassembled WGS sequence"/>
</dbReference>